<dbReference type="InterPro" id="IPR013969">
    <property type="entry name" value="Oligosacch_biosynth_Alg14"/>
</dbReference>
<evidence type="ECO:0000256" key="5">
    <source>
        <dbReference type="ARBA" id="ARBA00023136"/>
    </source>
</evidence>
<sequence length="150" mass="16881">MSRPKLLAVASGGGHWTQLLRMRRAFDDFDVSYVSTFEGHVDNLGGARLYIVPDASRFDVKPFGKIFWRALKVMVKERPKVIVTTGSAPMLAFMLLGRMMGVHTLWIDSIANTQKLSSSGRMARKFVNTCVSQWPEVAQKEDVAYWGQVL</sequence>
<keyword evidence="2" id="KW-0812">Transmembrane</keyword>
<accession>A0A2P7QK01</accession>
<organism evidence="6 7">
    <name type="scientific">Allosphingosinicella deserti</name>
    <dbReference type="NCBI Taxonomy" id="2116704"/>
    <lineage>
        <taxon>Bacteria</taxon>
        <taxon>Pseudomonadati</taxon>
        <taxon>Pseudomonadota</taxon>
        <taxon>Alphaproteobacteria</taxon>
        <taxon>Sphingomonadales</taxon>
        <taxon>Sphingomonadaceae</taxon>
        <taxon>Allosphingosinicella</taxon>
    </lineage>
</organism>
<dbReference type="Pfam" id="PF08660">
    <property type="entry name" value="Alg14"/>
    <property type="match status" value="1"/>
</dbReference>
<name>A0A2P7QK01_9SPHN</name>
<evidence type="ECO:0000313" key="6">
    <source>
        <dbReference type="EMBL" id="PSJ38289.1"/>
    </source>
</evidence>
<dbReference type="SUPFAM" id="SSF53756">
    <property type="entry name" value="UDP-Glycosyltransferase/glycogen phosphorylase"/>
    <property type="match status" value="1"/>
</dbReference>
<reference evidence="6 7" key="1">
    <citation type="submission" date="2018-03" db="EMBL/GenBank/DDBJ databases">
        <title>The draft genome of Sphingosinicella sp. GL-C-18.</title>
        <authorList>
            <person name="Liu L."/>
            <person name="Li L."/>
            <person name="Liang L."/>
            <person name="Zhang X."/>
            <person name="Wang T."/>
        </authorList>
    </citation>
    <scope>NUCLEOTIDE SEQUENCE [LARGE SCALE GENOMIC DNA]</scope>
    <source>
        <strain evidence="6 7">GL-C-18</strain>
    </source>
</reference>
<evidence type="ECO:0000256" key="2">
    <source>
        <dbReference type="ARBA" id="ARBA00022692"/>
    </source>
</evidence>
<evidence type="ECO:0000256" key="1">
    <source>
        <dbReference type="ARBA" id="ARBA00004389"/>
    </source>
</evidence>
<keyword evidence="5" id="KW-0472">Membrane</keyword>
<gene>
    <name evidence="6" type="ORF">C7I55_17680</name>
</gene>
<proteinExistence type="predicted"/>
<evidence type="ECO:0000256" key="4">
    <source>
        <dbReference type="ARBA" id="ARBA00022989"/>
    </source>
</evidence>
<protein>
    <recommendedName>
        <fullName evidence="8">Oligosaccharide biosynthesis protein Alg14</fullName>
    </recommendedName>
</protein>
<comment type="caution">
    <text evidence="6">The sequence shown here is derived from an EMBL/GenBank/DDBJ whole genome shotgun (WGS) entry which is preliminary data.</text>
</comment>
<dbReference type="EMBL" id="PXYI01000006">
    <property type="protein sequence ID" value="PSJ38289.1"/>
    <property type="molecule type" value="Genomic_DNA"/>
</dbReference>
<dbReference type="OrthoDB" id="555447at2"/>
<comment type="subcellular location">
    <subcellularLocation>
        <location evidence="1">Endoplasmic reticulum membrane</location>
        <topology evidence="1">Single-pass membrane protein</topology>
    </subcellularLocation>
</comment>
<keyword evidence="7" id="KW-1185">Reference proteome</keyword>
<dbReference type="RefSeq" id="WP_106514354.1">
    <property type="nucleotide sequence ID" value="NZ_PXYI01000006.1"/>
</dbReference>
<evidence type="ECO:0000313" key="7">
    <source>
        <dbReference type="Proteomes" id="UP000241167"/>
    </source>
</evidence>
<keyword evidence="3" id="KW-0256">Endoplasmic reticulum</keyword>
<dbReference type="GO" id="GO:0006488">
    <property type="term" value="P:dolichol-linked oligosaccharide biosynthetic process"/>
    <property type="evidence" value="ECO:0007669"/>
    <property type="project" value="InterPro"/>
</dbReference>
<keyword evidence="4" id="KW-1133">Transmembrane helix</keyword>
<evidence type="ECO:0008006" key="8">
    <source>
        <dbReference type="Google" id="ProtNLM"/>
    </source>
</evidence>
<dbReference type="PANTHER" id="PTHR12154">
    <property type="entry name" value="GLYCOSYL TRANSFERASE-RELATED"/>
    <property type="match status" value="1"/>
</dbReference>
<dbReference type="Gene3D" id="3.40.50.2000">
    <property type="entry name" value="Glycogen Phosphorylase B"/>
    <property type="match status" value="1"/>
</dbReference>
<dbReference type="AlphaFoldDB" id="A0A2P7QK01"/>
<dbReference type="Proteomes" id="UP000241167">
    <property type="component" value="Unassembled WGS sequence"/>
</dbReference>
<evidence type="ECO:0000256" key="3">
    <source>
        <dbReference type="ARBA" id="ARBA00022824"/>
    </source>
</evidence>
<dbReference type="PANTHER" id="PTHR12154:SF4">
    <property type="entry name" value="UDP-N-ACETYLGLUCOSAMINE TRANSFERASE SUBUNIT ALG14 HOMOLOG"/>
    <property type="match status" value="1"/>
</dbReference>
<dbReference type="GO" id="GO:0004577">
    <property type="term" value="F:N-acetylglucosaminyldiphosphodolichol N-acetylglucosaminyltransferase activity"/>
    <property type="evidence" value="ECO:0007669"/>
    <property type="project" value="TreeGrafter"/>
</dbReference>